<dbReference type="EMBL" id="NBII01000008">
    <property type="protein sequence ID" value="PAV16224.1"/>
    <property type="molecule type" value="Genomic_DNA"/>
</dbReference>
<feature type="compositionally biased region" description="Polar residues" evidence="2">
    <location>
        <begin position="166"/>
        <end position="181"/>
    </location>
</feature>
<accession>A0A286U9N6</accession>
<dbReference type="InParanoid" id="A0A286U9N6"/>
<sequence length="472" mass="50193">MSVQTVRNAVNSALTPGSEKGSVYYDAESGNFHNAAHMDDMSSDTGMPGNARHFDKNVGAGTQNMRSMEEGGGMNTSSQYDPRQYDGNNMGISQNKSGAYAPQNAPRNYGENTGMTSQNTSRNYDGSSGMGQQNASRQYDEGADINRKPSVATGGMGMGPREGILSNKQDVQNPNTNQYASGAQKGLRDSGYASAHTANEKGSVAFDQPSPAYEAPNISGAGNMGSTMGSKTMGSNTGGFTGASSRGQQETGGTGFGQSQSNYSDNTAAPTSPTRSERERTAAGAFAGGAAVTGPTAIPEEDIVQHQRTATAESQLSNQAMKKINRNEDTNDIFGPASAKESKQLSKVIKSEGAAQKKSLSTSYDQLSKLQKLQKQACTDESRALKAHGKASEYTHKMHSRFLDAKAAWEKAEATEKSKADMLAASQERARKTTENLASKSKECEELRRINAVDEREREAKLAEIGRIGKSN</sequence>
<feature type="coiled-coil region" evidence="1">
    <location>
        <begin position="423"/>
        <end position="450"/>
    </location>
</feature>
<dbReference type="Proteomes" id="UP000217199">
    <property type="component" value="Unassembled WGS sequence"/>
</dbReference>
<keyword evidence="1" id="KW-0175">Coiled coil</keyword>
<feature type="region of interest" description="Disordered" evidence="2">
    <location>
        <begin position="1"/>
        <end position="21"/>
    </location>
</feature>
<feature type="region of interest" description="Disordered" evidence="2">
    <location>
        <begin position="163"/>
        <end position="345"/>
    </location>
</feature>
<evidence type="ECO:0000256" key="1">
    <source>
        <dbReference type="SAM" id="Coils"/>
    </source>
</evidence>
<name>A0A286U9N6_9AGAM</name>
<feature type="compositionally biased region" description="Polar residues" evidence="2">
    <location>
        <begin position="262"/>
        <end position="274"/>
    </location>
</feature>
<feature type="region of interest" description="Disordered" evidence="2">
    <location>
        <begin position="63"/>
        <end position="145"/>
    </location>
</feature>
<feature type="compositionally biased region" description="Polar residues" evidence="2">
    <location>
        <begin position="1"/>
        <end position="15"/>
    </location>
</feature>
<proteinExistence type="predicted"/>
<reference evidence="3 4" key="1">
    <citation type="journal article" date="2017" name="Mol. Ecol.">
        <title>Comparative and population genomic landscape of Phellinus noxius: A hypervariable fungus causing root rot in trees.</title>
        <authorList>
            <person name="Chung C.L."/>
            <person name="Lee T.J."/>
            <person name="Akiba M."/>
            <person name="Lee H.H."/>
            <person name="Kuo T.H."/>
            <person name="Liu D."/>
            <person name="Ke H.M."/>
            <person name="Yokoi T."/>
            <person name="Roa M.B."/>
            <person name="Lu M.J."/>
            <person name="Chang Y.Y."/>
            <person name="Ann P.J."/>
            <person name="Tsai J.N."/>
            <person name="Chen C.Y."/>
            <person name="Tzean S.S."/>
            <person name="Ota Y."/>
            <person name="Hattori T."/>
            <person name="Sahashi N."/>
            <person name="Liou R.F."/>
            <person name="Kikuchi T."/>
            <person name="Tsai I.J."/>
        </authorList>
    </citation>
    <scope>NUCLEOTIDE SEQUENCE [LARGE SCALE GENOMIC DNA]</scope>
    <source>
        <strain evidence="3 4">FFPRI411160</strain>
    </source>
</reference>
<dbReference type="OrthoDB" id="3267800at2759"/>
<feature type="compositionally biased region" description="Polar residues" evidence="2">
    <location>
        <begin position="75"/>
        <end position="97"/>
    </location>
</feature>
<feature type="compositionally biased region" description="Polar residues" evidence="2">
    <location>
        <begin position="306"/>
        <end position="320"/>
    </location>
</feature>
<organism evidence="3 4">
    <name type="scientific">Pyrrhoderma noxium</name>
    <dbReference type="NCBI Taxonomy" id="2282107"/>
    <lineage>
        <taxon>Eukaryota</taxon>
        <taxon>Fungi</taxon>
        <taxon>Dikarya</taxon>
        <taxon>Basidiomycota</taxon>
        <taxon>Agaricomycotina</taxon>
        <taxon>Agaricomycetes</taxon>
        <taxon>Hymenochaetales</taxon>
        <taxon>Hymenochaetaceae</taxon>
        <taxon>Pyrrhoderma</taxon>
    </lineage>
</organism>
<feature type="compositionally biased region" description="Polar residues" evidence="2">
    <location>
        <begin position="224"/>
        <end position="235"/>
    </location>
</feature>
<evidence type="ECO:0000313" key="3">
    <source>
        <dbReference type="EMBL" id="PAV16224.1"/>
    </source>
</evidence>
<feature type="compositionally biased region" description="Low complexity" evidence="2">
    <location>
        <begin position="282"/>
        <end position="297"/>
    </location>
</feature>
<dbReference type="AlphaFoldDB" id="A0A286U9N6"/>
<gene>
    <name evidence="3" type="ORF">PNOK_0784400</name>
</gene>
<protein>
    <submittedName>
        <fullName evidence="3">Dna binding ncp1</fullName>
    </submittedName>
</protein>
<evidence type="ECO:0000313" key="4">
    <source>
        <dbReference type="Proteomes" id="UP000217199"/>
    </source>
</evidence>
<feature type="compositionally biased region" description="Polar residues" evidence="2">
    <location>
        <begin position="110"/>
        <end position="137"/>
    </location>
</feature>
<keyword evidence="4" id="KW-1185">Reference proteome</keyword>
<evidence type="ECO:0000256" key="2">
    <source>
        <dbReference type="SAM" id="MobiDB-lite"/>
    </source>
</evidence>
<comment type="caution">
    <text evidence="3">The sequence shown here is derived from an EMBL/GenBank/DDBJ whole genome shotgun (WGS) entry which is preliminary data.</text>
</comment>